<keyword evidence="3" id="KW-1185">Reference proteome</keyword>
<feature type="compositionally biased region" description="Polar residues" evidence="1">
    <location>
        <begin position="305"/>
        <end position="321"/>
    </location>
</feature>
<gene>
    <name evidence="2" type="ORF">MUK42_01332</name>
</gene>
<dbReference type="EMBL" id="CP097505">
    <property type="protein sequence ID" value="URD94264.1"/>
    <property type="molecule type" value="Genomic_DNA"/>
</dbReference>
<dbReference type="Proteomes" id="UP001055439">
    <property type="component" value="Chromosome 3"/>
</dbReference>
<proteinExistence type="predicted"/>
<protein>
    <submittedName>
        <fullName evidence="2">Uncharacterized protein</fullName>
    </submittedName>
</protein>
<dbReference type="AlphaFoldDB" id="A0A9E7FDF8"/>
<evidence type="ECO:0000313" key="2">
    <source>
        <dbReference type="EMBL" id="URD94264.1"/>
    </source>
</evidence>
<dbReference type="OrthoDB" id="1913731at2759"/>
<feature type="region of interest" description="Disordered" evidence="1">
    <location>
        <begin position="262"/>
        <end position="321"/>
    </location>
</feature>
<name>A0A9E7FDF8_9LILI</name>
<sequence length="321" mass="36393">MPSLPAPFSFTSPPTNLSVSPLFTARSIDGILFSVFSSLGVPVLDRFCGPKWPIASFPRVWRSEGLLPLIPWQTMDLSPGTEEYIKESIEISLGLPVSVESLSLKLLASEDARRRLQDQIFDLEDRIKESSKRLEQSRAESKMNAQGVRRCVEEKEVIASQYADLVNHCRNLEEECSLYERDLERIMESCDELAKENEELRAQLQDISSLESLAAEAESLKKDKEHLRINLHRAEEEVKVFFEENKILDEENKKLLELLRKERRRQGSNSHPGSATPAKGKRKLSGNDCSPGLMIHLGAADLSRRQLSSLHQNSPDSRMHK</sequence>
<evidence type="ECO:0000256" key="1">
    <source>
        <dbReference type="SAM" id="MobiDB-lite"/>
    </source>
</evidence>
<organism evidence="2 3">
    <name type="scientific">Musa troglodytarum</name>
    <name type="common">fe'i banana</name>
    <dbReference type="NCBI Taxonomy" id="320322"/>
    <lineage>
        <taxon>Eukaryota</taxon>
        <taxon>Viridiplantae</taxon>
        <taxon>Streptophyta</taxon>
        <taxon>Embryophyta</taxon>
        <taxon>Tracheophyta</taxon>
        <taxon>Spermatophyta</taxon>
        <taxon>Magnoliopsida</taxon>
        <taxon>Liliopsida</taxon>
        <taxon>Zingiberales</taxon>
        <taxon>Musaceae</taxon>
        <taxon>Musa</taxon>
    </lineage>
</organism>
<accession>A0A9E7FDF8</accession>
<dbReference type="PANTHER" id="PTHR35689">
    <property type="entry name" value="EARLY ENDOSOME ANTIGEN"/>
    <property type="match status" value="1"/>
</dbReference>
<reference evidence="2" key="1">
    <citation type="submission" date="2022-05" db="EMBL/GenBank/DDBJ databases">
        <title>The Musa troglodytarum L. genome provides insights into the mechanism of non-climacteric behaviour and enrichment of carotenoids.</title>
        <authorList>
            <person name="Wang J."/>
        </authorList>
    </citation>
    <scope>NUCLEOTIDE SEQUENCE</scope>
    <source>
        <tissue evidence="2">Leaf</tissue>
    </source>
</reference>
<dbReference type="PANTHER" id="PTHR35689:SF1">
    <property type="entry name" value="EARLY ENDOSOME ANTIGEN"/>
    <property type="match status" value="1"/>
</dbReference>
<evidence type="ECO:0000313" key="3">
    <source>
        <dbReference type="Proteomes" id="UP001055439"/>
    </source>
</evidence>